<gene>
    <name evidence="3" type="ORF">PGQ11_013555</name>
</gene>
<protein>
    <submittedName>
        <fullName evidence="3">Uncharacterized protein</fullName>
    </submittedName>
</protein>
<proteinExistence type="predicted"/>
<evidence type="ECO:0000256" key="2">
    <source>
        <dbReference type="SAM" id="SignalP"/>
    </source>
</evidence>
<keyword evidence="4" id="KW-1185">Reference proteome</keyword>
<keyword evidence="2" id="KW-0732">Signal</keyword>
<feature type="chain" id="PRO_5045948609" evidence="2">
    <location>
        <begin position="19"/>
        <end position="249"/>
    </location>
</feature>
<evidence type="ECO:0000256" key="1">
    <source>
        <dbReference type="SAM" id="MobiDB-lite"/>
    </source>
</evidence>
<name>A0ABR2HPQ1_9PEZI</name>
<feature type="region of interest" description="Disordered" evidence="1">
    <location>
        <begin position="190"/>
        <end position="217"/>
    </location>
</feature>
<dbReference type="Proteomes" id="UP001390339">
    <property type="component" value="Unassembled WGS sequence"/>
</dbReference>
<evidence type="ECO:0000313" key="4">
    <source>
        <dbReference type="Proteomes" id="UP001390339"/>
    </source>
</evidence>
<accession>A0ABR2HPQ1</accession>
<reference evidence="3 4" key="1">
    <citation type="journal article" date="2024" name="IMA Fungus">
        <title>Apiospora arundinis, a panoply of carbohydrate-active enzymes and secondary metabolites.</title>
        <authorList>
            <person name="Sorensen T."/>
            <person name="Petersen C."/>
            <person name="Muurmann A.T."/>
            <person name="Christiansen J.V."/>
            <person name="Brundto M.L."/>
            <person name="Overgaard C.K."/>
            <person name="Boysen A.T."/>
            <person name="Wollenberg R.D."/>
            <person name="Larsen T.O."/>
            <person name="Sorensen J.L."/>
            <person name="Nielsen K.L."/>
            <person name="Sondergaard T.E."/>
        </authorList>
    </citation>
    <scope>NUCLEOTIDE SEQUENCE [LARGE SCALE GENOMIC DNA]</scope>
    <source>
        <strain evidence="3 4">AAU 773</strain>
    </source>
</reference>
<comment type="caution">
    <text evidence="3">The sequence shown here is derived from an EMBL/GenBank/DDBJ whole genome shotgun (WGS) entry which is preliminary data.</text>
</comment>
<feature type="signal peptide" evidence="2">
    <location>
        <begin position="1"/>
        <end position="18"/>
    </location>
</feature>
<evidence type="ECO:0000313" key="3">
    <source>
        <dbReference type="EMBL" id="KAK8851076.1"/>
    </source>
</evidence>
<sequence>MSILRWAVFGLLVSYAQAAPEHIAPRTYGTNVATIEAKAVSSTQPQPTRNLQLCGYINGDAGKPYMCVSGKACFSNKQYSVVGCISTMTAHSSITAIEPLITSCRDYTDAQAGRCTSLQPGVGCCWDSAIPACMNWVYTFPASFAGFSAYRCVKRGDTRSLIAWDSTTSSPGGSTTTLYAVVIPTAMPAVTPTTTNSPAPPPTGTPDTDGEQAGGGLSRSDKIALGCGIGIGLPATLAALVTCWKSLRH</sequence>
<dbReference type="EMBL" id="JAPCWZ010000009">
    <property type="protein sequence ID" value="KAK8851076.1"/>
    <property type="molecule type" value="Genomic_DNA"/>
</dbReference>
<organism evidence="3 4">
    <name type="scientific">Apiospora arundinis</name>
    <dbReference type="NCBI Taxonomy" id="335852"/>
    <lineage>
        <taxon>Eukaryota</taxon>
        <taxon>Fungi</taxon>
        <taxon>Dikarya</taxon>
        <taxon>Ascomycota</taxon>
        <taxon>Pezizomycotina</taxon>
        <taxon>Sordariomycetes</taxon>
        <taxon>Xylariomycetidae</taxon>
        <taxon>Amphisphaeriales</taxon>
        <taxon>Apiosporaceae</taxon>
        <taxon>Apiospora</taxon>
    </lineage>
</organism>